<accession>A0A2S0KCL6</accession>
<comment type="catalytic activity">
    <reaction evidence="10 11">
        <text>an acyl-CoA + a 1,2-diacyl-sn-glycerol = a triacyl-sn-glycerol + CoA</text>
        <dbReference type="Rhea" id="RHEA:10868"/>
        <dbReference type="ChEBI" id="CHEBI:17815"/>
        <dbReference type="ChEBI" id="CHEBI:57287"/>
        <dbReference type="ChEBI" id="CHEBI:58342"/>
        <dbReference type="ChEBI" id="CHEBI:64615"/>
        <dbReference type="EC" id="2.3.1.20"/>
    </reaction>
</comment>
<dbReference type="GO" id="GO:0071731">
    <property type="term" value="P:response to nitric oxide"/>
    <property type="evidence" value="ECO:0007669"/>
    <property type="project" value="TreeGrafter"/>
</dbReference>
<dbReference type="EMBL" id="CP027433">
    <property type="protein sequence ID" value="AVL99428.1"/>
    <property type="molecule type" value="Genomic_DNA"/>
</dbReference>
<dbReference type="AlphaFoldDB" id="A0A2S0KCL6"/>
<dbReference type="EC" id="2.3.1.20" evidence="4 11"/>
<comment type="pathway">
    <text evidence="2">Lipid metabolism.</text>
</comment>
<dbReference type="InterPro" id="IPR045034">
    <property type="entry name" value="O-acyltransferase_WSD1-like"/>
</dbReference>
<dbReference type="UniPathway" id="UPA00282"/>
<proteinExistence type="inferred from homology"/>
<evidence type="ECO:0000256" key="9">
    <source>
        <dbReference type="ARBA" id="ARBA00023315"/>
    </source>
</evidence>
<dbReference type="GO" id="GO:0001666">
    <property type="term" value="P:response to hypoxia"/>
    <property type="evidence" value="ECO:0007669"/>
    <property type="project" value="TreeGrafter"/>
</dbReference>
<dbReference type="SUPFAM" id="SSF52777">
    <property type="entry name" value="CoA-dependent acyltransferases"/>
    <property type="match status" value="2"/>
</dbReference>
<evidence type="ECO:0000259" key="12">
    <source>
        <dbReference type="Pfam" id="PF03007"/>
    </source>
</evidence>
<dbReference type="PANTHER" id="PTHR31650:SF1">
    <property type="entry name" value="WAX ESTER SYNTHASE_DIACYLGLYCEROL ACYLTRANSFERASE 4-RELATED"/>
    <property type="match status" value="1"/>
</dbReference>
<evidence type="ECO:0000256" key="6">
    <source>
        <dbReference type="ARBA" id="ARBA00022679"/>
    </source>
</evidence>
<reference evidence="14 15" key="1">
    <citation type="submission" date="2018-03" db="EMBL/GenBank/DDBJ databases">
        <title>Characteristics and genome of n-alkane degrading marine bacteria Gordonia iterans isolated from crude oil contaminated in Tae-an, South Korea.</title>
        <authorList>
            <person name="Lee S.-S."/>
            <person name="Kim H."/>
        </authorList>
    </citation>
    <scope>NUCLEOTIDE SEQUENCE [LARGE SCALE GENOMIC DNA]</scope>
    <source>
        <strain evidence="14 15">Co17</strain>
    </source>
</reference>
<keyword evidence="5 11" id="KW-0444">Lipid biosynthesis</keyword>
<evidence type="ECO:0000256" key="1">
    <source>
        <dbReference type="ARBA" id="ARBA00004771"/>
    </source>
</evidence>
<evidence type="ECO:0000256" key="3">
    <source>
        <dbReference type="ARBA" id="ARBA00009587"/>
    </source>
</evidence>
<feature type="domain" description="O-acyltransferase WSD1 C-terminal" evidence="13">
    <location>
        <begin position="309"/>
        <end position="454"/>
    </location>
</feature>
<dbReference type="GO" id="GO:0005886">
    <property type="term" value="C:plasma membrane"/>
    <property type="evidence" value="ECO:0007669"/>
    <property type="project" value="TreeGrafter"/>
</dbReference>
<sequence length="461" mass="50539">MQYMPVTESMFLIGETRDQPMHVGGLQLFVPREGQTAAELADEIHERFQAATDFQEAFLRRPAGSVAGYLAWQHADGIDFDYHVRRIALPRPGEIKNLLRYVSLNHGTLLDRSKPMWELHIIEGLKDGRLALYTKVHHSTVDGVTALRMLQRCLTTDADDRTGTAFWDAHLRRRRRPRAPKPERSLLGKVSDTVGSVVRTADDIVGIAPAAAKVAVSGMRNKDFIPPMKPAPKTMLNVPIGAARRFAAQDWPTERIRAAARRHHVTVNDVILAMCSGALRSYLADHDALPDESLVAMVPVSLHDAESEGNNVTAILAKLATDLPAPADRLREIRSSTSTAKNVIRGLRPLQQLALGAVNLWPLAFSPMPGGLDLSPQMFNVVISNVPGADEQLYWNGARLDGCYPASIPVDGQAMNITITSVGGKTAFGITGARAQLPSLQRMLDHLETALAEIETIEPIH</sequence>
<dbReference type="GO" id="GO:0004144">
    <property type="term" value="F:diacylglycerol O-acyltransferase activity"/>
    <property type="evidence" value="ECO:0007669"/>
    <property type="project" value="UniProtKB-EC"/>
</dbReference>
<dbReference type="GO" id="GO:0006071">
    <property type="term" value="P:glycerol metabolic process"/>
    <property type="evidence" value="ECO:0007669"/>
    <property type="project" value="UniProtKB-KW"/>
</dbReference>
<evidence type="ECO:0000256" key="4">
    <source>
        <dbReference type="ARBA" id="ARBA00013244"/>
    </source>
</evidence>
<dbReference type="Proteomes" id="UP000239814">
    <property type="component" value="Chromosome"/>
</dbReference>
<comment type="pathway">
    <text evidence="1 11">Glycerolipid metabolism; triacylglycerol biosynthesis.</text>
</comment>
<gene>
    <name evidence="14" type="ORF">C6V83_03165</name>
</gene>
<evidence type="ECO:0000259" key="13">
    <source>
        <dbReference type="Pfam" id="PF06974"/>
    </source>
</evidence>
<keyword evidence="8 11" id="KW-0443">Lipid metabolism</keyword>
<keyword evidence="9 11" id="KW-0012">Acyltransferase</keyword>
<dbReference type="InterPro" id="IPR004255">
    <property type="entry name" value="O-acyltransferase_WSD1_N"/>
</dbReference>
<dbReference type="GO" id="GO:0019432">
    <property type="term" value="P:triglyceride biosynthetic process"/>
    <property type="evidence" value="ECO:0007669"/>
    <property type="project" value="UniProtKB-UniPathway"/>
</dbReference>
<name>A0A2S0KCL6_9ACTN</name>
<dbReference type="InterPro" id="IPR009721">
    <property type="entry name" value="O-acyltransferase_WSD1_C"/>
</dbReference>
<evidence type="ECO:0000256" key="8">
    <source>
        <dbReference type="ARBA" id="ARBA00023098"/>
    </source>
</evidence>
<feature type="domain" description="O-acyltransferase WSD1-like N-terminal" evidence="12">
    <location>
        <begin position="8"/>
        <end position="271"/>
    </location>
</feature>
<dbReference type="InterPro" id="IPR014292">
    <property type="entry name" value="Acyl_transf_WS/DGAT"/>
</dbReference>
<protein>
    <recommendedName>
        <fullName evidence="4 11">Diacylglycerol O-acyltransferase</fullName>
        <ecNumber evidence="4 11">2.3.1.20</ecNumber>
    </recommendedName>
</protein>
<dbReference type="GO" id="GO:0051701">
    <property type="term" value="P:biological process involved in interaction with host"/>
    <property type="evidence" value="ECO:0007669"/>
    <property type="project" value="TreeGrafter"/>
</dbReference>
<dbReference type="Pfam" id="PF03007">
    <property type="entry name" value="WS_DGAT_cat"/>
    <property type="match status" value="1"/>
</dbReference>
<keyword evidence="6 11" id="KW-0808">Transferase</keyword>
<dbReference type="KEGG" id="git:C6V83_03165"/>
<evidence type="ECO:0000256" key="10">
    <source>
        <dbReference type="ARBA" id="ARBA00048109"/>
    </source>
</evidence>
<comment type="similarity">
    <text evidence="3 11">Belongs to the long-chain O-acyltransferase family.</text>
</comment>
<dbReference type="NCBIfam" id="TIGR02946">
    <property type="entry name" value="acyl_WS_DGAT"/>
    <property type="match status" value="1"/>
</dbReference>
<evidence type="ECO:0000256" key="7">
    <source>
        <dbReference type="ARBA" id="ARBA00022798"/>
    </source>
</evidence>
<keyword evidence="15" id="KW-1185">Reference proteome</keyword>
<dbReference type="Pfam" id="PF06974">
    <property type="entry name" value="WS_DGAT_C"/>
    <property type="match status" value="1"/>
</dbReference>
<evidence type="ECO:0000256" key="2">
    <source>
        <dbReference type="ARBA" id="ARBA00005189"/>
    </source>
</evidence>
<evidence type="ECO:0000256" key="11">
    <source>
        <dbReference type="RuleBase" id="RU361241"/>
    </source>
</evidence>
<evidence type="ECO:0000313" key="14">
    <source>
        <dbReference type="EMBL" id="AVL99428.1"/>
    </source>
</evidence>
<keyword evidence="7 11" id="KW-0319">Glycerol metabolism</keyword>
<dbReference type="RefSeq" id="WP_105941163.1">
    <property type="nucleotide sequence ID" value="NZ_CP027433.1"/>
</dbReference>
<dbReference type="PANTHER" id="PTHR31650">
    <property type="entry name" value="O-ACYLTRANSFERASE (WSD1-LIKE) FAMILY PROTEIN"/>
    <property type="match status" value="1"/>
</dbReference>
<evidence type="ECO:0000313" key="15">
    <source>
        <dbReference type="Proteomes" id="UP000239814"/>
    </source>
</evidence>
<evidence type="ECO:0000256" key="5">
    <source>
        <dbReference type="ARBA" id="ARBA00022516"/>
    </source>
</evidence>
<dbReference type="OrthoDB" id="9810950at2"/>
<organism evidence="14 15">
    <name type="scientific">Gordonia iterans</name>
    <dbReference type="NCBI Taxonomy" id="1004901"/>
    <lineage>
        <taxon>Bacteria</taxon>
        <taxon>Bacillati</taxon>
        <taxon>Actinomycetota</taxon>
        <taxon>Actinomycetes</taxon>
        <taxon>Mycobacteriales</taxon>
        <taxon>Gordoniaceae</taxon>
        <taxon>Gordonia</taxon>
    </lineage>
</organism>